<organism evidence="3 4">
    <name type="scientific">Thalassiosira oceanica</name>
    <name type="common">Marine diatom</name>
    <dbReference type="NCBI Taxonomy" id="159749"/>
    <lineage>
        <taxon>Eukaryota</taxon>
        <taxon>Sar</taxon>
        <taxon>Stramenopiles</taxon>
        <taxon>Ochrophyta</taxon>
        <taxon>Bacillariophyta</taxon>
        <taxon>Coscinodiscophyceae</taxon>
        <taxon>Thalassiosirophycidae</taxon>
        <taxon>Thalassiosirales</taxon>
        <taxon>Thalassiosiraceae</taxon>
        <taxon>Thalassiosira</taxon>
    </lineage>
</organism>
<evidence type="ECO:0000256" key="1">
    <source>
        <dbReference type="SAM" id="MobiDB-lite"/>
    </source>
</evidence>
<dbReference type="PANTHER" id="PTHR12121">
    <property type="entry name" value="CARBON CATABOLITE REPRESSOR PROTEIN 4"/>
    <property type="match status" value="1"/>
</dbReference>
<evidence type="ECO:0000313" key="4">
    <source>
        <dbReference type="Proteomes" id="UP000266841"/>
    </source>
</evidence>
<dbReference type="EMBL" id="AGNL01000308">
    <property type="protein sequence ID" value="EJK77875.1"/>
    <property type="molecule type" value="Genomic_DNA"/>
</dbReference>
<feature type="region of interest" description="Disordered" evidence="1">
    <location>
        <begin position="443"/>
        <end position="465"/>
    </location>
</feature>
<dbReference type="OMA" id="PATFWKT"/>
<feature type="non-terminal residue" evidence="3">
    <location>
        <position position="1"/>
    </location>
</feature>
<feature type="domain" description="Endonuclease/exonuclease/phosphatase" evidence="2">
    <location>
        <begin position="159"/>
        <end position="339"/>
    </location>
</feature>
<sequence>SARPPADPRAPHLAFGRRARRYNDDDTSVSPAEPPSRDPCLDSPPCRLLTISSSVASFFFGYGLVQTKALLARDKTLGLYTVLFIHHLTATAATAPTMVALGSSVSSACQHLVSPATLPRLPGSLSVLSYNVLLPNSQDGWWNYKMYYPPLDPDDTHHSSWEGRSGLLRERIGLIDADVVCLQEVSPLSFEGDFSFMSEELGYDAVEMYKKGRFRPATFWKTSRVELVTPPMHKDRTLLTSFRLVDDDEAGDESNWHVLNCHLQAGKQGGRRVRQVVEGVTTAFKTAKNKLKEREPEQLRLVVCGDFNGGDECGAVRYIERGSVGPDFLEDGEAVASKEKAMPMPPLRDATRDVAGRPPPPTMVVSELISLMIDRGSIETAYMEPQFSEEVLDRLDRIYSGLASHETEEGGKVMSKSDAERWLTTINLRVGRGSEFRSAAKRMGWAEPEADPEVEKGDRPPIVIPEGGTLGRDDFVAVYLDELRQGKFWGVAWDLAALGEPLDVTGVFEARYDRMYRSESVRTAAVLDTVSRSACPNKAEPSDHLPVAATFVSAKS</sequence>
<comment type="caution">
    <text evidence="3">The sequence shown here is derived from an EMBL/GenBank/DDBJ whole genome shotgun (WGS) entry which is preliminary data.</text>
</comment>
<dbReference type="eggNOG" id="ENOG502S5EG">
    <property type="taxonomic scope" value="Eukaryota"/>
</dbReference>
<reference evidence="3 4" key="1">
    <citation type="journal article" date="2012" name="Genome Biol.">
        <title>Genome and low-iron response of an oceanic diatom adapted to chronic iron limitation.</title>
        <authorList>
            <person name="Lommer M."/>
            <person name="Specht M."/>
            <person name="Roy A.S."/>
            <person name="Kraemer L."/>
            <person name="Andreson R."/>
            <person name="Gutowska M.A."/>
            <person name="Wolf J."/>
            <person name="Bergner S.V."/>
            <person name="Schilhabel M.B."/>
            <person name="Klostermeier U.C."/>
            <person name="Beiko R.G."/>
            <person name="Rosenstiel P."/>
            <person name="Hippler M."/>
            <person name="Laroche J."/>
        </authorList>
    </citation>
    <scope>NUCLEOTIDE SEQUENCE [LARGE SCALE GENOMIC DNA]</scope>
    <source>
        <strain evidence="3 4">CCMP1005</strain>
    </source>
</reference>
<feature type="region of interest" description="Disordered" evidence="1">
    <location>
        <begin position="1"/>
        <end position="40"/>
    </location>
</feature>
<dbReference type="Proteomes" id="UP000266841">
    <property type="component" value="Unassembled WGS sequence"/>
</dbReference>
<evidence type="ECO:0000313" key="3">
    <source>
        <dbReference type="EMBL" id="EJK77875.1"/>
    </source>
</evidence>
<dbReference type="Pfam" id="PF03372">
    <property type="entry name" value="Exo_endo_phos"/>
    <property type="match status" value="1"/>
</dbReference>
<dbReference type="Gene3D" id="3.60.10.10">
    <property type="entry name" value="Endonuclease/exonuclease/phosphatase"/>
    <property type="match status" value="1"/>
</dbReference>
<dbReference type="InterPro" id="IPR036691">
    <property type="entry name" value="Endo/exonu/phosph_ase_sf"/>
</dbReference>
<name>K0TJM6_THAOC</name>
<dbReference type="SUPFAM" id="SSF56219">
    <property type="entry name" value="DNase I-like"/>
    <property type="match status" value="1"/>
</dbReference>
<keyword evidence="4" id="KW-1185">Reference proteome</keyword>
<evidence type="ECO:0000259" key="2">
    <source>
        <dbReference type="Pfam" id="PF03372"/>
    </source>
</evidence>
<dbReference type="PANTHER" id="PTHR12121:SF36">
    <property type="entry name" value="ENDONUCLEASE_EXONUCLEASE_PHOSPHATASE DOMAIN-CONTAINING PROTEIN"/>
    <property type="match status" value="1"/>
</dbReference>
<dbReference type="InterPro" id="IPR050410">
    <property type="entry name" value="CCR4/nocturin_mRNA_transcr"/>
</dbReference>
<dbReference type="AlphaFoldDB" id="K0TJM6"/>
<dbReference type="InterPro" id="IPR005135">
    <property type="entry name" value="Endo/exonuclease/phosphatase"/>
</dbReference>
<dbReference type="OrthoDB" id="276515at2759"/>
<accession>K0TJM6</accession>
<dbReference type="GO" id="GO:0000175">
    <property type="term" value="F:3'-5'-RNA exonuclease activity"/>
    <property type="evidence" value="ECO:0007669"/>
    <property type="project" value="TreeGrafter"/>
</dbReference>
<gene>
    <name evidence="3" type="ORF">THAOC_00261</name>
</gene>
<proteinExistence type="predicted"/>
<protein>
    <recommendedName>
        <fullName evidence="2">Endonuclease/exonuclease/phosphatase domain-containing protein</fullName>
    </recommendedName>
</protein>